<dbReference type="Gene3D" id="1.10.3450.40">
    <property type="entry name" value="Signal recognition particle, SRP68 subunit, RNA-binding domain"/>
    <property type="match status" value="1"/>
</dbReference>
<proteinExistence type="inferred from homology"/>
<comment type="caution">
    <text evidence="12">The sequence shown here is derived from an EMBL/GenBank/DDBJ whole genome shotgun (WGS) entry which is preliminary data.</text>
</comment>
<evidence type="ECO:0000256" key="6">
    <source>
        <dbReference type="ARBA" id="ARBA00023135"/>
    </source>
</evidence>
<evidence type="ECO:0000313" key="12">
    <source>
        <dbReference type="EMBL" id="KAK8028866.1"/>
    </source>
</evidence>
<dbReference type="CDD" id="cd15481">
    <property type="entry name" value="SRP68-RBD"/>
    <property type="match status" value="1"/>
</dbReference>
<evidence type="ECO:0000256" key="4">
    <source>
        <dbReference type="ARBA" id="ARBA00022490"/>
    </source>
</evidence>
<keyword evidence="4 10" id="KW-0963">Cytoplasm</keyword>
<dbReference type="EMBL" id="JAQQWI010000007">
    <property type="protein sequence ID" value="KAK8028866.1"/>
    <property type="molecule type" value="Genomic_DNA"/>
</dbReference>
<reference evidence="12 13" key="1">
    <citation type="submission" date="2023-01" db="EMBL/GenBank/DDBJ databases">
        <title>Analysis of 21 Apiospora genomes using comparative genomics revels a genus with tremendous synthesis potential of carbohydrate active enzymes and secondary metabolites.</title>
        <authorList>
            <person name="Sorensen T."/>
        </authorList>
    </citation>
    <scope>NUCLEOTIDE SEQUENCE [LARGE SCALE GENOMIC DNA]</scope>
    <source>
        <strain evidence="12 13">CBS 20057</strain>
    </source>
</reference>
<evidence type="ECO:0000256" key="1">
    <source>
        <dbReference type="ARBA" id="ARBA00004496"/>
    </source>
</evidence>
<keyword evidence="7" id="KW-0539">Nucleus</keyword>
<evidence type="ECO:0000256" key="7">
    <source>
        <dbReference type="ARBA" id="ARBA00023242"/>
    </source>
</evidence>
<dbReference type="PANTHER" id="PTHR12860:SF0">
    <property type="entry name" value="SIGNAL RECOGNITION PARTICLE SUBUNIT SRP68"/>
    <property type="match status" value="1"/>
</dbReference>
<dbReference type="Pfam" id="PF16969">
    <property type="entry name" value="SRP68"/>
    <property type="match status" value="1"/>
</dbReference>
<dbReference type="InterPro" id="IPR034652">
    <property type="entry name" value="SRP68-RBD"/>
</dbReference>
<comment type="subcellular location">
    <subcellularLocation>
        <location evidence="1 10">Cytoplasm</location>
    </subcellularLocation>
    <subcellularLocation>
        <location evidence="2">Nucleus</location>
        <location evidence="2">Nucleolus</location>
    </subcellularLocation>
</comment>
<keyword evidence="6 10" id="KW-0733">Signal recognition particle</keyword>
<evidence type="ECO:0000256" key="2">
    <source>
        <dbReference type="ARBA" id="ARBA00004604"/>
    </source>
</evidence>
<dbReference type="InterPro" id="IPR038253">
    <property type="entry name" value="SRP68_N_sf"/>
</dbReference>
<evidence type="ECO:0000256" key="9">
    <source>
        <dbReference type="ARBA" id="ARBA00029498"/>
    </source>
</evidence>
<keyword evidence="13" id="KW-1185">Reference proteome</keyword>
<accession>A0ABR1SAK5</accession>
<feature type="region of interest" description="Disordered" evidence="11">
    <location>
        <begin position="364"/>
        <end position="394"/>
    </location>
</feature>
<evidence type="ECO:0000256" key="3">
    <source>
        <dbReference type="ARBA" id="ARBA00009352"/>
    </source>
</evidence>
<comment type="similarity">
    <text evidence="3 10">Belongs to the SRP68 family.</text>
</comment>
<dbReference type="Proteomes" id="UP001396898">
    <property type="component" value="Unassembled WGS sequence"/>
</dbReference>
<feature type="compositionally biased region" description="Basic and acidic residues" evidence="11">
    <location>
        <begin position="380"/>
        <end position="394"/>
    </location>
</feature>
<sequence>MDITEFVVSSRNAALLYGDYSTYHGQSSKKLANCRRKLGLATKNRGKFAKKGDVTADQISQDHSYLHLLLLTSERAWAHGMELKAIHSTDTKGLTGKTRSHIVSRITKGARTAETVVELLSQKEASGASPTDLLEARAYASMVRGAAQFENHSWEPCVKSYSVAHVIYSALSSSQKTDTYKDLLSETIEPSIRYAAYQIKVPRTLTIPTIARKAFPNEPSLVDAINQLDPNVLKQGSPDAQKDQADAPNAPQTISWRGREVKIEDAAIGTALASADAATSKLAEKLSSAEVALPKEMAAAYDDVLIASQDATDATKRAIEELKEEGVSQNDSRIQSLQMTRTAVNYKMISWRIGRNRVLSGEHDGALLDSAPNTTRKTKKEAGTKKPKNEAPGRKIARLKEKVVLYDATLQSLDSIKELPGVAADEELLAQLEATYKYFHALKCLSVARSHSLAGNSVNALALTKHAHEQCEASVKYFAENGASSSDDASPQDIAIRKSEVQFLNDLLSGELQRCRALVEIDNLRAKSGASGTKSTIPLVERLFDYPAEGADLENLVTYPPKVSSIPVKPLFLDVAWNYIDYEETQTGATTKGAGESKDTQSAATQKRGWFGFGRG</sequence>
<dbReference type="InterPro" id="IPR026258">
    <property type="entry name" value="SRP68"/>
</dbReference>
<feature type="region of interest" description="Disordered" evidence="11">
    <location>
        <begin position="232"/>
        <end position="253"/>
    </location>
</feature>
<dbReference type="PANTHER" id="PTHR12860">
    <property type="entry name" value="SIGNAL RECOGNITION PARTICLE 68 KDA PROTEIN"/>
    <property type="match status" value="1"/>
</dbReference>
<organism evidence="12 13">
    <name type="scientific">Apiospora marii</name>
    <dbReference type="NCBI Taxonomy" id="335849"/>
    <lineage>
        <taxon>Eukaryota</taxon>
        <taxon>Fungi</taxon>
        <taxon>Dikarya</taxon>
        <taxon>Ascomycota</taxon>
        <taxon>Pezizomycotina</taxon>
        <taxon>Sordariomycetes</taxon>
        <taxon>Xylariomycetidae</taxon>
        <taxon>Amphisphaeriales</taxon>
        <taxon>Apiosporaceae</taxon>
        <taxon>Apiospora</taxon>
    </lineage>
</organism>
<keyword evidence="8 10" id="KW-0687">Ribonucleoprotein</keyword>
<evidence type="ECO:0000313" key="13">
    <source>
        <dbReference type="Proteomes" id="UP001396898"/>
    </source>
</evidence>
<evidence type="ECO:0000256" key="10">
    <source>
        <dbReference type="PIRNR" id="PIRNR038995"/>
    </source>
</evidence>
<evidence type="ECO:0000256" key="11">
    <source>
        <dbReference type="SAM" id="MobiDB-lite"/>
    </source>
</evidence>
<keyword evidence="5 10" id="KW-0694">RNA-binding</keyword>
<name>A0ABR1SAK5_9PEZI</name>
<dbReference type="PIRSF" id="PIRSF038995">
    <property type="entry name" value="SRP68"/>
    <property type="match status" value="1"/>
</dbReference>
<protein>
    <recommendedName>
        <fullName evidence="9 10">Signal recognition particle subunit SRP68</fullName>
        <shortName evidence="10">SRP68</shortName>
    </recommendedName>
</protein>
<evidence type="ECO:0000256" key="5">
    <source>
        <dbReference type="ARBA" id="ARBA00022884"/>
    </source>
</evidence>
<evidence type="ECO:0000256" key="8">
    <source>
        <dbReference type="ARBA" id="ARBA00023274"/>
    </source>
</evidence>
<comment type="function">
    <text evidence="10">Component of the signal recognition particle (SRP) complex, a ribonucleoprotein complex that mediates the cotranslational targeting of secretory and membrane proteins to the endoplasmic reticulum (ER). The SRP complex interacts with the signal sequence in nascent secretory and membrane proteins and directs them to the membrane of the ER.</text>
</comment>
<gene>
    <name evidence="12" type="ORF">PG991_005922</name>
</gene>